<evidence type="ECO:0008006" key="4">
    <source>
        <dbReference type="Google" id="ProtNLM"/>
    </source>
</evidence>
<dbReference type="EMBL" id="CP014855">
    <property type="protein sequence ID" value="ASJ01032.1"/>
    <property type="molecule type" value="Genomic_DNA"/>
</dbReference>
<protein>
    <recommendedName>
        <fullName evidence="4">DUF340 domain-containing protein</fullName>
    </recommendedName>
</protein>
<dbReference type="GeneID" id="33332051"/>
<feature type="transmembrane region" description="Helical" evidence="1">
    <location>
        <begin position="28"/>
        <end position="45"/>
    </location>
</feature>
<keyword evidence="1" id="KW-0472">Membrane</keyword>
<reference evidence="2 3" key="1">
    <citation type="submission" date="2016-03" db="EMBL/GenBank/DDBJ databases">
        <title>Complete genome sequence of Thermococcus gorgonarius.</title>
        <authorList>
            <person name="Oger P.M."/>
        </authorList>
    </citation>
    <scope>NUCLEOTIDE SEQUENCE [LARGE SCALE GENOMIC DNA]</scope>
    <source>
        <strain evidence="2 3">W-12</strain>
    </source>
</reference>
<keyword evidence="1" id="KW-1133">Transmembrane helix</keyword>
<dbReference type="KEGG" id="tgg:A3K92_05830"/>
<evidence type="ECO:0000256" key="1">
    <source>
        <dbReference type="SAM" id="Phobius"/>
    </source>
</evidence>
<gene>
    <name evidence="2" type="ORF">A3K92_05830</name>
</gene>
<keyword evidence="3" id="KW-1185">Reference proteome</keyword>
<dbReference type="AlphaFoldDB" id="A0A2Z2M9A6"/>
<evidence type="ECO:0000313" key="3">
    <source>
        <dbReference type="Proteomes" id="UP000250134"/>
    </source>
</evidence>
<proteinExistence type="predicted"/>
<evidence type="ECO:0000313" key="2">
    <source>
        <dbReference type="EMBL" id="ASJ01032.1"/>
    </source>
</evidence>
<sequence>MNILIPLSLGLVLGYALRGKSSFRAIRRDVPLSATVLLLVFLMGVETGKVEIDAGWLTVSSAVFAVLTSAGSLLFGFLLWRWLK</sequence>
<feature type="transmembrane region" description="Helical" evidence="1">
    <location>
        <begin position="57"/>
        <end position="80"/>
    </location>
</feature>
<organism evidence="2 3">
    <name type="scientific">Thermococcus gorgonarius</name>
    <dbReference type="NCBI Taxonomy" id="71997"/>
    <lineage>
        <taxon>Archaea</taxon>
        <taxon>Methanobacteriati</taxon>
        <taxon>Methanobacteriota</taxon>
        <taxon>Thermococci</taxon>
        <taxon>Thermococcales</taxon>
        <taxon>Thermococcaceae</taxon>
        <taxon>Thermococcus</taxon>
    </lineage>
</organism>
<accession>A0A2Z2M9A6</accession>
<dbReference type="Proteomes" id="UP000250134">
    <property type="component" value="Chromosome"/>
</dbReference>
<dbReference type="RefSeq" id="WP_088885371.1">
    <property type="nucleotide sequence ID" value="NZ_CP014855.1"/>
</dbReference>
<dbReference type="OrthoDB" id="86270at2157"/>
<keyword evidence="1" id="KW-0812">Transmembrane</keyword>
<name>A0A2Z2M9A6_THEGO</name>